<dbReference type="Pfam" id="PF00141">
    <property type="entry name" value="peroxidase"/>
    <property type="match status" value="1"/>
</dbReference>
<keyword evidence="12" id="KW-0376">Hydrogen peroxide</keyword>
<organism evidence="16 17">
    <name type="scientific">Heracleum sosnowskyi</name>
    <dbReference type="NCBI Taxonomy" id="360622"/>
    <lineage>
        <taxon>Eukaryota</taxon>
        <taxon>Viridiplantae</taxon>
        <taxon>Streptophyta</taxon>
        <taxon>Embryophyta</taxon>
        <taxon>Tracheophyta</taxon>
        <taxon>Spermatophyta</taxon>
        <taxon>Magnoliopsida</taxon>
        <taxon>eudicotyledons</taxon>
        <taxon>Gunneridae</taxon>
        <taxon>Pentapetalae</taxon>
        <taxon>asterids</taxon>
        <taxon>campanulids</taxon>
        <taxon>Apiales</taxon>
        <taxon>Apiaceae</taxon>
        <taxon>Apioideae</taxon>
        <taxon>apioid superclade</taxon>
        <taxon>Tordylieae</taxon>
        <taxon>Tordyliinae</taxon>
        <taxon>Heracleum</taxon>
    </lineage>
</organism>
<feature type="binding site" evidence="13">
    <location>
        <position position="81"/>
    </location>
    <ligand>
        <name>Ca(2+)</name>
        <dbReference type="ChEBI" id="CHEBI:29108"/>
        <label>2</label>
    </ligand>
</feature>
<keyword evidence="17" id="KW-1185">Reference proteome</keyword>
<dbReference type="GO" id="GO:0020037">
    <property type="term" value="F:heme binding"/>
    <property type="evidence" value="ECO:0007669"/>
    <property type="project" value="InterPro"/>
</dbReference>
<gene>
    <name evidence="16" type="ORF">POM88_053521</name>
</gene>
<dbReference type="EC" id="1.11.1.7" evidence="4"/>
<evidence type="ECO:0000256" key="5">
    <source>
        <dbReference type="ARBA" id="ARBA00022525"/>
    </source>
</evidence>
<dbReference type="Gene3D" id="1.10.420.10">
    <property type="entry name" value="Peroxidase, domain 2"/>
    <property type="match status" value="1"/>
</dbReference>
<evidence type="ECO:0000256" key="3">
    <source>
        <dbReference type="ARBA" id="ARBA00002322"/>
    </source>
</evidence>
<evidence type="ECO:0000256" key="4">
    <source>
        <dbReference type="ARBA" id="ARBA00012313"/>
    </source>
</evidence>
<evidence type="ECO:0000256" key="7">
    <source>
        <dbReference type="ARBA" id="ARBA00022617"/>
    </source>
</evidence>
<dbReference type="SUPFAM" id="SSF48113">
    <property type="entry name" value="Heme-dependent peroxidases"/>
    <property type="match status" value="1"/>
</dbReference>
<dbReference type="GO" id="GO:0006979">
    <property type="term" value="P:response to oxidative stress"/>
    <property type="evidence" value="ECO:0007669"/>
    <property type="project" value="InterPro"/>
</dbReference>
<keyword evidence="6" id="KW-0575">Peroxidase</keyword>
<dbReference type="EMBL" id="JAUIZM010000018">
    <property type="protein sequence ID" value="KAK1352257.1"/>
    <property type="molecule type" value="Genomic_DNA"/>
</dbReference>
<dbReference type="InterPro" id="IPR010255">
    <property type="entry name" value="Haem_peroxidase_sf"/>
</dbReference>
<evidence type="ECO:0000256" key="10">
    <source>
        <dbReference type="ARBA" id="ARBA00023002"/>
    </source>
</evidence>
<evidence type="ECO:0000259" key="15">
    <source>
        <dbReference type="PROSITE" id="PS50873"/>
    </source>
</evidence>
<evidence type="ECO:0000256" key="13">
    <source>
        <dbReference type="PIRSR" id="PIRSR600823-3"/>
    </source>
</evidence>
<sequence length="124" mass="13607">MWQSMSQSSIEIRGGLPLVAQPSLVLLQYSMVLLWLISELVFTIPPAQMRNPSFDSFSGIAIFLAKGMTLNDMVTLLGARTVEVARCNFFQARLSNFRGSGKADPTMDPALVATLLKVMLNRGV</sequence>
<comment type="catalytic activity">
    <reaction evidence="1">
        <text>2 a phenolic donor + H2O2 = 2 a phenolic radical donor + 2 H2O</text>
        <dbReference type="Rhea" id="RHEA:56136"/>
        <dbReference type="ChEBI" id="CHEBI:15377"/>
        <dbReference type="ChEBI" id="CHEBI:16240"/>
        <dbReference type="ChEBI" id="CHEBI:139520"/>
        <dbReference type="ChEBI" id="CHEBI:139521"/>
        <dbReference type="EC" id="1.11.1.7"/>
    </reaction>
</comment>
<keyword evidence="7" id="KW-0349">Heme</keyword>
<proteinExistence type="inferred from homology"/>
<evidence type="ECO:0000313" key="16">
    <source>
        <dbReference type="EMBL" id="KAK1352257.1"/>
    </source>
</evidence>
<dbReference type="PANTHER" id="PTHR31517">
    <property type="match status" value="1"/>
</dbReference>
<dbReference type="GO" id="GO:0140825">
    <property type="term" value="F:lactoperoxidase activity"/>
    <property type="evidence" value="ECO:0007669"/>
    <property type="project" value="UniProtKB-EC"/>
</dbReference>
<dbReference type="PANTHER" id="PTHR31517:SF59">
    <property type="entry name" value="PEROXIDASE"/>
    <property type="match status" value="1"/>
</dbReference>
<evidence type="ECO:0000256" key="2">
    <source>
        <dbReference type="ARBA" id="ARBA00001970"/>
    </source>
</evidence>
<name>A0AAD8GPV6_9APIA</name>
<comment type="cofactor">
    <cofactor evidence="2">
        <name>heme b</name>
        <dbReference type="ChEBI" id="CHEBI:60344"/>
    </cofactor>
</comment>
<evidence type="ECO:0000256" key="1">
    <source>
        <dbReference type="ARBA" id="ARBA00000189"/>
    </source>
</evidence>
<evidence type="ECO:0000256" key="12">
    <source>
        <dbReference type="ARBA" id="ARBA00023324"/>
    </source>
</evidence>
<keyword evidence="10" id="KW-0560">Oxidoreductase</keyword>
<dbReference type="GO" id="GO:0046872">
    <property type="term" value="F:metal ion binding"/>
    <property type="evidence" value="ECO:0007669"/>
    <property type="project" value="UniProtKB-KW"/>
</dbReference>
<keyword evidence="5" id="KW-0964">Secreted</keyword>
<evidence type="ECO:0000256" key="6">
    <source>
        <dbReference type="ARBA" id="ARBA00022559"/>
    </source>
</evidence>
<dbReference type="InterPro" id="IPR000823">
    <property type="entry name" value="Peroxidase_pln"/>
</dbReference>
<keyword evidence="11" id="KW-0408">Iron</keyword>
<protein>
    <recommendedName>
        <fullName evidence="4">peroxidase</fullName>
        <ecNumber evidence="4">1.11.1.7</ecNumber>
    </recommendedName>
</protein>
<keyword evidence="8 13" id="KW-0479">Metal-binding</keyword>
<reference evidence="16" key="2">
    <citation type="submission" date="2023-05" db="EMBL/GenBank/DDBJ databases">
        <authorList>
            <person name="Schelkunov M.I."/>
        </authorList>
    </citation>
    <scope>NUCLEOTIDE SEQUENCE</scope>
    <source>
        <strain evidence="16">Hsosn_3</strain>
        <tissue evidence="16">Leaf</tissue>
    </source>
</reference>
<evidence type="ECO:0000256" key="8">
    <source>
        <dbReference type="ARBA" id="ARBA00022723"/>
    </source>
</evidence>
<evidence type="ECO:0000256" key="9">
    <source>
        <dbReference type="ARBA" id="ARBA00022837"/>
    </source>
</evidence>
<dbReference type="GO" id="GO:0042744">
    <property type="term" value="P:hydrogen peroxide catabolic process"/>
    <property type="evidence" value="ECO:0007669"/>
    <property type="project" value="UniProtKB-KW"/>
</dbReference>
<comment type="caution">
    <text evidence="16">The sequence shown here is derived from an EMBL/GenBank/DDBJ whole genome shotgun (WGS) entry which is preliminary data.</text>
</comment>
<accession>A0AAD8GPV6</accession>
<evidence type="ECO:0000256" key="11">
    <source>
        <dbReference type="ARBA" id="ARBA00023004"/>
    </source>
</evidence>
<dbReference type="AlphaFoldDB" id="A0AAD8GPV6"/>
<evidence type="ECO:0000256" key="14">
    <source>
        <dbReference type="RuleBase" id="RU004241"/>
    </source>
</evidence>
<dbReference type="InterPro" id="IPR002016">
    <property type="entry name" value="Haem_peroxidase"/>
</dbReference>
<dbReference type="PROSITE" id="PS50873">
    <property type="entry name" value="PEROXIDASE_4"/>
    <property type="match status" value="1"/>
</dbReference>
<keyword evidence="9 13" id="KW-0106">Calcium</keyword>
<comment type="function">
    <text evidence="3">Removal of H(2)O(2), oxidation of toxic reductants, biosynthesis and degradation of lignin, suberization, auxin catabolism, response to environmental stresses such as wounding, pathogen attack and oxidative stress. These functions might be dependent on each isozyme/isoform in each plant tissue.</text>
</comment>
<comment type="similarity">
    <text evidence="14">Belongs to the peroxidase family.</text>
</comment>
<comment type="cofactor">
    <cofactor evidence="13">
        <name>Ca(2+)</name>
        <dbReference type="ChEBI" id="CHEBI:29108"/>
    </cofactor>
    <text evidence="13">Binds 2 calcium ions per subunit.</text>
</comment>
<dbReference type="Proteomes" id="UP001237642">
    <property type="component" value="Unassembled WGS sequence"/>
</dbReference>
<evidence type="ECO:0000313" key="17">
    <source>
        <dbReference type="Proteomes" id="UP001237642"/>
    </source>
</evidence>
<feature type="domain" description="Plant heme peroxidase family profile" evidence="15">
    <location>
        <begin position="49"/>
        <end position="124"/>
    </location>
</feature>
<reference evidence="16" key="1">
    <citation type="submission" date="2023-02" db="EMBL/GenBank/DDBJ databases">
        <title>Genome of toxic invasive species Heracleum sosnowskyi carries increased number of genes despite the absence of recent whole-genome duplications.</title>
        <authorList>
            <person name="Schelkunov M."/>
            <person name="Shtratnikova V."/>
            <person name="Makarenko M."/>
            <person name="Klepikova A."/>
            <person name="Omelchenko D."/>
            <person name="Novikova G."/>
            <person name="Obukhova E."/>
            <person name="Bogdanov V."/>
            <person name="Penin A."/>
            <person name="Logacheva M."/>
        </authorList>
    </citation>
    <scope>NUCLEOTIDE SEQUENCE</scope>
    <source>
        <strain evidence="16">Hsosn_3</strain>
        <tissue evidence="16">Leaf</tissue>
    </source>
</reference>